<protein>
    <submittedName>
        <fullName evidence="7">Conjugal transfer protein TraG</fullName>
    </submittedName>
</protein>
<dbReference type="GO" id="GO:0005886">
    <property type="term" value="C:plasma membrane"/>
    <property type="evidence" value="ECO:0007669"/>
    <property type="project" value="UniProtKB-SubCell"/>
</dbReference>
<dbReference type="Pfam" id="PF02534">
    <property type="entry name" value="T4SS-DNA_transf"/>
    <property type="match status" value="1"/>
</dbReference>
<dbReference type="KEGG" id="doa:AXF15_09905"/>
<proteinExistence type="inferred from homology"/>
<dbReference type="EMBL" id="CP014230">
    <property type="protein sequence ID" value="AMD93380.1"/>
    <property type="molecule type" value="Genomic_DNA"/>
</dbReference>
<evidence type="ECO:0000313" key="8">
    <source>
        <dbReference type="Proteomes" id="UP000063964"/>
    </source>
</evidence>
<organism evidence="7 8">
    <name type="scientific">Desulfomicrobium orale DSM 12838</name>
    <dbReference type="NCBI Taxonomy" id="888061"/>
    <lineage>
        <taxon>Bacteria</taxon>
        <taxon>Pseudomonadati</taxon>
        <taxon>Thermodesulfobacteriota</taxon>
        <taxon>Desulfovibrionia</taxon>
        <taxon>Desulfovibrionales</taxon>
        <taxon>Desulfomicrobiaceae</taxon>
        <taxon>Desulfomicrobium</taxon>
    </lineage>
</organism>
<comment type="subcellular location">
    <subcellularLocation>
        <location evidence="1">Cell membrane</location>
        <topology evidence="1">Multi-pass membrane protein</topology>
    </subcellularLocation>
</comment>
<evidence type="ECO:0000256" key="2">
    <source>
        <dbReference type="ARBA" id="ARBA00008806"/>
    </source>
</evidence>
<dbReference type="OrthoDB" id="9759295at2"/>
<dbReference type="PANTHER" id="PTHR37937:SF1">
    <property type="entry name" value="CONJUGATIVE TRANSFER: DNA TRANSPORT"/>
    <property type="match status" value="1"/>
</dbReference>
<dbReference type="InterPro" id="IPR051539">
    <property type="entry name" value="T4SS-coupling_protein"/>
</dbReference>
<evidence type="ECO:0000256" key="3">
    <source>
        <dbReference type="ARBA" id="ARBA00022475"/>
    </source>
</evidence>
<evidence type="ECO:0000256" key="1">
    <source>
        <dbReference type="ARBA" id="ARBA00004651"/>
    </source>
</evidence>
<reference evidence="8" key="1">
    <citation type="submission" date="2016-02" db="EMBL/GenBank/DDBJ databases">
        <authorList>
            <person name="Holder M.E."/>
            <person name="Ajami N.J."/>
            <person name="Petrosino J.F."/>
        </authorList>
    </citation>
    <scope>NUCLEOTIDE SEQUENCE [LARGE SCALE GENOMIC DNA]</scope>
    <source>
        <strain evidence="8">DSM 12838</strain>
    </source>
</reference>
<keyword evidence="3" id="KW-1003">Cell membrane</keyword>
<gene>
    <name evidence="7" type="ORF">AXF15_09905</name>
</gene>
<dbReference type="RefSeq" id="WP_066606776.1">
    <property type="nucleotide sequence ID" value="NZ_CP014230.1"/>
</dbReference>
<dbReference type="Gene3D" id="3.40.50.300">
    <property type="entry name" value="P-loop containing nucleotide triphosphate hydrolases"/>
    <property type="match status" value="1"/>
</dbReference>
<evidence type="ECO:0000313" key="7">
    <source>
        <dbReference type="EMBL" id="AMD93380.1"/>
    </source>
</evidence>
<dbReference type="PANTHER" id="PTHR37937">
    <property type="entry name" value="CONJUGATIVE TRANSFER: DNA TRANSPORT"/>
    <property type="match status" value="1"/>
</dbReference>
<dbReference type="NCBIfam" id="NF010453">
    <property type="entry name" value="PRK13880.1"/>
    <property type="match status" value="1"/>
</dbReference>
<keyword evidence="5" id="KW-1133">Transmembrane helix</keyword>
<dbReference type="Proteomes" id="UP000063964">
    <property type="component" value="Chromosome"/>
</dbReference>
<keyword evidence="6" id="KW-0472">Membrane</keyword>
<dbReference type="SUPFAM" id="SSF52540">
    <property type="entry name" value="P-loop containing nucleoside triphosphate hydrolases"/>
    <property type="match status" value="1"/>
</dbReference>
<keyword evidence="4" id="KW-0812">Transmembrane</keyword>
<dbReference type="InterPro" id="IPR027417">
    <property type="entry name" value="P-loop_NTPase"/>
</dbReference>
<dbReference type="InterPro" id="IPR003688">
    <property type="entry name" value="TraG/VirD4"/>
</dbReference>
<keyword evidence="8" id="KW-1185">Reference proteome</keyword>
<evidence type="ECO:0000256" key="6">
    <source>
        <dbReference type="ARBA" id="ARBA00023136"/>
    </source>
</evidence>
<name>A0A109W6B7_9BACT</name>
<dbReference type="CDD" id="cd01127">
    <property type="entry name" value="TrwB_TraG_TraD_VirD4"/>
    <property type="match status" value="1"/>
</dbReference>
<evidence type="ECO:0000256" key="4">
    <source>
        <dbReference type="ARBA" id="ARBA00022692"/>
    </source>
</evidence>
<accession>A0A109W6B7</accession>
<evidence type="ECO:0000256" key="5">
    <source>
        <dbReference type="ARBA" id="ARBA00022989"/>
    </source>
</evidence>
<dbReference type="AlphaFoldDB" id="A0A109W6B7"/>
<comment type="similarity">
    <text evidence="2">Belongs to the VirD4/TraG family.</text>
</comment>
<dbReference type="STRING" id="888061.AXF15_09905"/>
<sequence>MKPKNMTPMVMQRAVKKRARYANAASVFFCWLLGLMVATQWFAAQVNYHPSLGANIQHIYFPWQIFFWAKAWWAQNTQAFMDTGSGGMAVSAIGLIAMLFRRHLTANTAQANEYMHGSAKWAAKKDIEAAGLFAQEGVYVGGWQDARGRKHYLRHAGSEHLLCVAPTRSGKGICLVIPTLLSVTQSCVITDLKGELRALTAGWRKEHANNHVLRFEPASSYGSVGWNPMEEIRIGTEYEIGDAQNLATCIVDPDGKGLRDHWQKTSQALLVGCILHLLYKKQNNDCDEASLPALDAMLSDPVRPVDALWAEMKAYPHKNGENHIVVGQSARDMLDRPPQEAGSVLSTAKSYLSLYRDPVVRANVKHCGFKIHDLMNSEKPVSLYIVTQPADKVRLKPLVRVLINMICRILATKMDFVDTPGGGRRARACYKHRLLMMMDEFPSLGKLEIVQESLAFLAGYGIRFYIICQDVTQLRSEETGYGKDEAISSNCHIQNAFQPNRQETARYLSQMTGQTTVVKEQVTVSGKRMGAVLGQVSKAMQEVSRPLMTDDEVTRMPPPRKDGENLIEGGDMLIFAAGFPAIYGKQMPYFLDPVFRARSQCNPPAESEVLREEPQRVRID</sequence>